<name>B4HIQ3_DROSE</name>
<evidence type="ECO:0000313" key="11">
    <source>
        <dbReference type="Proteomes" id="UP000001292"/>
    </source>
</evidence>
<dbReference type="GO" id="GO:0005840">
    <property type="term" value="C:ribosome"/>
    <property type="evidence" value="ECO:0007669"/>
    <property type="project" value="UniProtKB-KW"/>
</dbReference>
<comment type="subcellular location">
    <subcellularLocation>
        <location evidence="1">Mitochondrion</location>
    </subcellularLocation>
</comment>
<keyword evidence="11" id="KW-1185">Reference proteome</keyword>
<evidence type="ECO:0000256" key="8">
    <source>
        <dbReference type="ARBA" id="ARBA00041617"/>
    </source>
</evidence>
<dbReference type="Proteomes" id="UP000001292">
    <property type="component" value="Unassembled WGS sequence"/>
</dbReference>
<dbReference type="GO" id="GO:1990904">
    <property type="term" value="C:ribonucleoprotein complex"/>
    <property type="evidence" value="ECO:0007669"/>
    <property type="project" value="UniProtKB-KW"/>
</dbReference>
<dbReference type="PhylomeDB" id="B4HIQ3"/>
<dbReference type="PANTHER" id="PTHR15889">
    <property type="entry name" value="MITOCHONDRIAL RIBOSOMAL PROTEIN L37"/>
    <property type="match status" value="1"/>
</dbReference>
<dbReference type="Pfam" id="PF07147">
    <property type="entry name" value="PDCD9"/>
    <property type="match status" value="1"/>
</dbReference>
<protein>
    <recommendedName>
        <fullName evidence="7">Large ribosomal subunit protein mL37</fullName>
    </recommendedName>
    <alternativeName>
        <fullName evidence="8">39S ribosomal protein L37, mitochondrial</fullName>
    </alternativeName>
</protein>
<proteinExistence type="inferred from homology"/>
<dbReference type="HOGENOM" id="CLU_382754_0_0_1"/>
<evidence type="ECO:0000256" key="1">
    <source>
        <dbReference type="ARBA" id="ARBA00004173"/>
    </source>
</evidence>
<evidence type="ECO:0000256" key="4">
    <source>
        <dbReference type="ARBA" id="ARBA00023128"/>
    </source>
</evidence>
<feature type="compositionally biased region" description="Low complexity" evidence="9">
    <location>
        <begin position="409"/>
        <end position="421"/>
    </location>
</feature>
<dbReference type="SMR" id="B4HIQ3"/>
<keyword evidence="4" id="KW-0496">Mitochondrion</keyword>
<accession>B4HIQ3</accession>
<dbReference type="STRING" id="7238.B4HIQ3"/>
<evidence type="ECO:0000256" key="7">
    <source>
        <dbReference type="ARBA" id="ARBA00039442"/>
    </source>
</evidence>
<evidence type="ECO:0000256" key="9">
    <source>
        <dbReference type="SAM" id="MobiDB-lite"/>
    </source>
</evidence>
<evidence type="ECO:0000256" key="2">
    <source>
        <dbReference type="ARBA" id="ARBA00022946"/>
    </source>
</evidence>
<keyword evidence="5" id="KW-0687">Ribonucleoprotein</keyword>
<dbReference type="OMA" id="SHPDWHP"/>
<evidence type="ECO:0000256" key="6">
    <source>
        <dbReference type="ARBA" id="ARBA00037985"/>
    </source>
</evidence>
<dbReference type="GO" id="GO:0005739">
    <property type="term" value="C:mitochondrion"/>
    <property type="evidence" value="ECO:0007669"/>
    <property type="project" value="UniProtKB-SubCell"/>
</dbReference>
<dbReference type="EMBL" id="CH480815">
    <property type="protein sequence ID" value="EDW42700.1"/>
    <property type="molecule type" value="Genomic_DNA"/>
</dbReference>
<evidence type="ECO:0000256" key="3">
    <source>
        <dbReference type="ARBA" id="ARBA00022980"/>
    </source>
</evidence>
<dbReference type="PANTHER" id="PTHR15889:SF2">
    <property type="entry name" value="LARGE RIBOSOMAL SUBUNIT PROTEIN ML37"/>
    <property type="match status" value="1"/>
</dbReference>
<keyword evidence="2" id="KW-0809">Transit peptide</keyword>
<dbReference type="InterPro" id="IPR052482">
    <property type="entry name" value="mtLSU_mL37"/>
</dbReference>
<evidence type="ECO:0000256" key="5">
    <source>
        <dbReference type="ARBA" id="ARBA00023274"/>
    </source>
</evidence>
<keyword evidence="3" id="KW-0689">Ribosomal protein</keyword>
<reference evidence="10 11" key="1">
    <citation type="journal article" date="2007" name="Nature">
        <title>Evolution of genes and genomes on the Drosophila phylogeny.</title>
        <authorList>
            <consortium name="Drosophila 12 Genomes Consortium"/>
            <person name="Clark A.G."/>
            <person name="Eisen M.B."/>
            <person name="Smith D.R."/>
            <person name="Bergman C.M."/>
            <person name="Oliver B."/>
            <person name="Markow T.A."/>
            <person name="Kaufman T.C."/>
            <person name="Kellis M."/>
            <person name="Gelbart W."/>
            <person name="Iyer V.N."/>
            <person name="Pollard D.A."/>
            <person name="Sackton T.B."/>
            <person name="Larracuente A.M."/>
            <person name="Singh N.D."/>
            <person name="Abad J.P."/>
            <person name="Abt D.N."/>
            <person name="Adryan B."/>
            <person name="Aguade M."/>
            <person name="Akashi H."/>
            <person name="Anderson W.W."/>
            <person name="Aquadro C.F."/>
            <person name="Ardell D.H."/>
            <person name="Arguello R."/>
            <person name="Artieri C.G."/>
            <person name="Barbash D.A."/>
            <person name="Barker D."/>
            <person name="Barsanti P."/>
            <person name="Batterham P."/>
            <person name="Batzoglou S."/>
            <person name="Begun D."/>
            <person name="Bhutkar A."/>
            <person name="Blanco E."/>
            <person name="Bosak S.A."/>
            <person name="Bradley R.K."/>
            <person name="Brand A.D."/>
            <person name="Brent M.R."/>
            <person name="Brooks A.N."/>
            <person name="Brown R.H."/>
            <person name="Butlin R.K."/>
            <person name="Caggese C."/>
            <person name="Calvi B.R."/>
            <person name="Bernardo de Carvalho A."/>
            <person name="Caspi A."/>
            <person name="Castrezana S."/>
            <person name="Celniker S.E."/>
            <person name="Chang J.L."/>
            <person name="Chapple C."/>
            <person name="Chatterji S."/>
            <person name="Chinwalla A."/>
            <person name="Civetta A."/>
            <person name="Clifton S.W."/>
            <person name="Comeron J.M."/>
            <person name="Costello J.C."/>
            <person name="Coyne J.A."/>
            <person name="Daub J."/>
            <person name="David R.G."/>
            <person name="Delcher A.L."/>
            <person name="Delehaunty K."/>
            <person name="Do C.B."/>
            <person name="Ebling H."/>
            <person name="Edwards K."/>
            <person name="Eickbush T."/>
            <person name="Evans J.D."/>
            <person name="Filipski A."/>
            <person name="Findeiss S."/>
            <person name="Freyhult E."/>
            <person name="Fulton L."/>
            <person name="Fulton R."/>
            <person name="Garcia A.C."/>
            <person name="Gardiner A."/>
            <person name="Garfield D.A."/>
            <person name="Garvin B.E."/>
            <person name="Gibson G."/>
            <person name="Gilbert D."/>
            <person name="Gnerre S."/>
            <person name="Godfrey J."/>
            <person name="Good R."/>
            <person name="Gotea V."/>
            <person name="Gravely B."/>
            <person name="Greenberg A.J."/>
            <person name="Griffiths-Jones S."/>
            <person name="Gross S."/>
            <person name="Guigo R."/>
            <person name="Gustafson E.A."/>
            <person name="Haerty W."/>
            <person name="Hahn M.W."/>
            <person name="Halligan D.L."/>
            <person name="Halpern A.L."/>
            <person name="Halter G.M."/>
            <person name="Han M.V."/>
            <person name="Heger A."/>
            <person name="Hillier L."/>
            <person name="Hinrichs A.S."/>
            <person name="Holmes I."/>
            <person name="Hoskins R.A."/>
            <person name="Hubisz M.J."/>
            <person name="Hultmark D."/>
            <person name="Huntley M.A."/>
            <person name="Jaffe D.B."/>
            <person name="Jagadeeshan S."/>
            <person name="Jeck W.R."/>
            <person name="Johnson J."/>
            <person name="Jones C.D."/>
            <person name="Jordan W.C."/>
            <person name="Karpen G.H."/>
            <person name="Kataoka E."/>
            <person name="Keightley P.D."/>
            <person name="Kheradpour P."/>
            <person name="Kirkness E.F."/>
            <person name="Koerich L.B."/>
            <person name="Kristiansen K."/>
            <person name="Kudrna D."/>
            <person name="Kulathinal R.J."/>
            <person name="Kumar S."/>
            <person name="Kwok R."/>
            <person name="Lander E."/>
            <person name="Langley C.H."/>
            <person name="Lapoint R."/>
            <person name="Lazzaro B.P."/>
            <person name="Lee S.J."/>
            <person name="Levesque L."/>
            <person name="Li R."/>
            <person name="Lin C.F."/>
            <person name="Lin M.F."/>
            <person name="Lindblad-Toh K."/>
            <person name="Llopart A."/>
            <person name="Long M."/>
            <person name="Low L."/>
            <person name="Lozovsky E."/>
            <person name="Lu J."/>
            <person name="Luo M."/>
            <person name="Machado C.A."/>
            <person name="Makalowski W."/>
            <person name="Marzo M."/>
            <person name="Matsuda M."/>
            <person name="Matzkin L."/>
            <person name="McAllister B."/>
            <person name="McBride C.S."/>
            <person name="McKernan B."/>
            <person name="McKernan K."/>
            <person name="Mendez-Lago M."/>
            <person name="Minx P."/>
            <person name="Mollenhauer M.U."/>
            <person name="Montooth K."/>
            <person name="Mount S.M."/>
            <person name="Mu X."/>
            <person name="Myers E."/>
            <person name="Negre B."/>
            <person name="Newfeld S."/>
            <person name="Nielsen R."/>
            <person name="Noor M.A."/>
            <person name="O'Grady P."/>
            <person name="Pachter L."/>
            <person name="Papaceit M."/>
            <person name="Parisi M.J."/>
            <person name="Parisi M."/>
            <person name="Parts L."/>
            <person name="Pedersen J.S."/>
            <person name="Pesole G."/>
            <person name="Phillippy A.M."/>
            <person name="Ponting C.P."/>
            <person name="Pop M."/>
            <person name="Porcelli D."/>
            <person name="Powell J.R."/>
            <person name="Prohaska S."/>
            <person name="Pruitt K."/>
            <person name="Puig M."/>
            <person name="Quesneville H."/>
            <person name="Ram K.R."/>
            <person name="Rand D."/>
            <person name="Rasmussen M.D."/>
            <person name="Reed L.K."/>
            <person name="Reenan R."/>
            <person name="Reily A."/>
            <person name="Remington K.A."/>
            <person name="Rieger T.T."/>
            <person name="Ritchie M.G."/>
            <person name="Robin C."/>
            <person name="Rogers Y.H."/>
            <person name="Rohde C."/>
            <person name="Rozas J."/>
            <person name="Rubenfield M.J."/>
            <person name="Ruiz A."/>
            <person name="Russo S."/>
            <person name="Salzberg S.L."/>
            <person name="Sanchez-Gracia A."/>
            <person name="Saranga D.J."/>
            <person name="Sato H."/>
            <person name="Schaeffer S.W."/>
            <person name="Schatz M.C."/>
            <person name="Schlenke T."/>
            <person name="Schwartz R."/>
            <person name="Segarra C."/>
            <person name="Singh R.S."/>
            <person name="Sirot L."/>
            <person name="Sirota M."/>
            <person name="Sisneros N.B."/>
            <person name="Smith C.D."/>
            <person name="Smith T.F."/>
            <person name="Spieth J."/>
            <person name="Stage D.E."/>
            <person name="Stark A."/>
            <person name="Stephan W."/>
            <person name="Strausberg R.L."/>
            <person name="Strempel S."/>
            <person name="Sturgill D."/>
            <person name="Sutton G."/>
            <person name="Sutton G.G."/>
            <person name="Tao W."/>
            <person name="Teichmann S."/>
            <person name="Tobari Y.N."/>
            <person name="Tomimura Y."/>
            <person name="Tsolas J.M."/>
            <person name="Valente V.L."/>
            <person name="Venter E."/>
            <person name="Venter J.C."/>
            <person name="Vicario S."/>
            <person name="Vieira F.G."/>
            <person name="Vilella A.J."/>
            <person name="Villasante A."/>
            <person name="Walenz B."/>
            <person name="Wang J."/>
            <person name="Wasserman M."/>
            <person name="Watts T."/>
            <person name="Wilson D."/>
            <person name="Wilson R.K."/>
            <person name="Wing R.A."/>
            <person name="Wolfner M.F."/>
            <person name="Wong A."/>
            <person name="Wong G.K."/>
            <person name="Wu C.I."/>
            <person name="Wu G."/>
            <person name="Yamamoto D."/>
            <person name="Yang H.P."/>
            <person name="Yang S.P."/>
            <person name="Yorke J.A."/>
            <person name="Yoshida K."/>
            <person name="Zdobnov E."/>
            <person name="Zhang P."/>
            <person name="Zhang Y."/>
            <person name="Zimin A.V."/>
            <person name="Baldwin J."/>
            <person name="Abdouelleil A."/>
            <person name="Abdulkadir J."/>
            <person name="Abebe A."/>
            <person name="Abera B."/>
            <person name="Abreu J."/>
            <person name="Acer S.C."/>
            <person name="Aftuck L."/>
            <person name="Alexander A."/>
            <person name="An P."/>
            <person name="Anderson E."/>
            <person name="Anderson S."/>
            <person name="Arachi H."/>
            <person name="Azer M."/>
            <person name="Bachantsang P."/>
            <person name="Barry A."/>
            <person name="Bayul T."/>
            <person name="Berlin A."/>
            <person name="Bessette D."/>
            <person name="Bloom T."/>
            <person name="Blye J."/>
            <person name="Boguslavskiy L."/>
            <person name="Bonnet C."/>
            <person name="Boukhgalter B."/>
            <person name="Bourzgui I."/>
            <person name="Brown A."/>
            <person name="Cahill P."/>
            <person name="Channer S."/>
            <person name="Cheshatsang Y."/>
            <person name="Chuda L."/>
            <person name="Citroen M."/>
            <person name="Collymore A."/>
            <person name="Cooke P."/>
            <person name="Costello M."/>
            <person name="D'Aco K."/>
            <person name="Daza R."/>
            <person name="De Haan G."/>
            <person name="DeGray S."/>
            <person name="DeMaso C."/>
            <person name="Dhargay N."/>
            <person name="Dooley K."/>
            <person name="Dooley E."/>
            <person name="Doricent M."/>
            <person name="Dorje P."/>
            <person name="Dorjee K."/>
            <person name="Dupes A."/>
            <person name="Elong R."/>
            <person name="Falk J."/>
            <person name="Farina A."/>
            <person name="Faro S."/>
            <person name="Ferguson D."/>
            <person name="Fisher S."/>
            <person name="Foley C.D."/>
            <person name="Franke A."/>
            <person name="Friedrich D."/>
            <person name="Gadbois L."/>
            <person name="Gearin G."/>
            <person name="Gearin C.R."/>
            <person name="Giannoukos G."/>
            <person name="Goode T."/>
            <person name="Graham J."/>
            <person name="Grandbois E."/>
            <person name="Grewal S."/>
            <person name="Gyaltsen K."/>
            <person name="Hafez N."/>
            <person name="Hagos B."/>
            <person name="Hall J."/>
            <person name="Henson C."/>
            <person name="Hollinger A."/>
            <person name="Honan T."/>
            <person name="Huard M.D."/>
            <person name="Hughes L."/>
            <person name="Hurhula B."/>
            <person name="Husby M.E."/>
            <person name="Kamat A."/>
            <person name="Kanga B."/>
            <person name="Kashin S."/>
            <person name="Khazanovich D."/>
            <person name="Kisner P."/>
            <person name="Lance K."/>
            <person name="Lara M."/>
            <person name="Lee W."/>
            <person name="Lennon N."/>
            <person name="Letendre F."/>
            <person name="LeVine R."/>
            <person name="Lipovsky A."/>
            <person name="Liu X."/>
            <person name="Liu J."/>
            <person name="Liu S."/>
            <person name="Lokyitsang T."/>
            <person name="Lokyitsang Y."/>
            <person name="Lubonja R."/>
            <person name="Lui A."/>
            <person name="MacDonald P."/>
            <person name="Magnisalis V."/>
            <person name="Maru K."/>
            <person name="Matthews C."/>
            <person name="McCusker W."/>
            <person name="McDonough S."/>
            <person name="Mehta T."/>
            <person name="Meldrim J."/>
            <person name="Meneus L."/>
            <person name="Mihai O."/>
            <person name="Mihalev A."/>
            <person name="Mihova T."/>
            <person name="Mittelman R."/>
            <person name="Mlenga V."/>
            <person name="Montmayeur A."/>
            <person name="Mulrain L."/>
            <person name="Navidi A."/>
            <person name="Naylor J."/>
            <person name="Negash T."/>
            <person name="Nguyen T."/>
            <person name="Nguyen N."/>
            <person name="Nicol R."/>
            <person name="Norbu C."/>
            <person name="Norbu N."/>
            <person name="Novod N."/>
            <person name="O'Neill B."/>
            <person name="Osman S."/>
            <person name="Markiewicz E."/>
            <person name="Oyono O.L."/>
            <person name="Patti C."/>
            <person name="Phunkhang P."/>
            <person name="Pierre F."/>
            <person name="Priest M."/>
            <person name="Raghuraman S."/>
            <person name="Rege F."/>
            <person name="Reyes R."/>
            <person name="Rise C."/>
            <person name="Rogov P."/>
            <person name="Ross K."/>
            <person name="Ryan E."/>
            <person name="Settipalli S."/>
            <person name="Shea T."/>
            <person name="Sherpa N."/>
            <person name="Shi L."/>
            <person name="Shih D."/>
            <person name="Sparrow T."/>
            <person name="Spaulding J."/>
            <person name="Stalker J."/>
            <person name="Stange-Thomann N."/>
            <person name="Stavropoulos S."/>
            <person name="Stone C."/>
            <person name="Strader C."/>
            <person name="Tesfaye S."/>
            <person name="Thomson T."/>
            <person name="Thoulutsang Y."/>
            <person name="Thoulutsang D."/>
            <person name="Topham K."/>
            <person name="Topping I."/>
            <person name="Tsamla T."/>
            <person name="Vassiliev H."/>
            <person name="Vo A."/>
            <person name="Wangchuk T."/>
            <person name="Wangdi T."/>
            <person name="Weiand M."/>
            <person name="Wilkinson J."/>
            <person name="Wilson A."/>
            <person name="Yadav S."/>
            <person name="Young G."/>
            <person name="Yu Q."/>
            <person name="Zembek L."/>
            <person name="Zhong D."/>
            <person name="Zimmer A."/>
            <person name="Zwirko Z."/>
            <person name="Jaffe D.B."/>
            <person name="Alvarez P."/>
            <person name="Brockman W."/>
            <person name="Butler J."/>
            <person name="Chin C."/>
            <person name="Gnerre S."/>
            <person name="Grabherr M."/>
            <person name="Kleber M."/>
            <person name="Mauceli E."/>
            <person name="MacCallum I."/>
        </authorList>
    </citation>
    <scope>NUCLEOTIDE SEQUENCE [LARGE SCALE GENOMIC DNA]</scope>
    <source>
        <strain evidence="11">Rob3c / Tucson 14021-0248.25</strain>
    </source>
</reference>
<sequence>MRLTNTLCAQHIGWHFKKHWLVQGRRVPKETGAAAELLKLGVLVKNPEDLLNAKVERKLVDIVGTREKTVSEDSRHPDWHPTVCNNYSDNSVLIGGLPQAQVLTNSIVIQTFPKHIEDAISNQQLPNSVDKSVRHAILASHVLDAEQVKLPKVRLPERPAFNLPRSYGISHERVNRLLVNKLLHESEKLAGRSVSVQRKLIDNASFKTSLSRDGDLLGFSINAEKVVFANRAIESVKGKFEGDLPDLYPMKSTISIPKYHIYRTENLYPFRTDISCSHPHTIFTVFNKHQVKNSHGSEVTTSQLQARTLIKAFVVAAARAKQLHGDSVEGALPKPIVVQSVQTDGRTFHFGVLQLNTLDLGANSTTKNYWFHRQNYNLQKQSTSSNNSGTSSETSETQSVDDQQGTPHSAIRSSSASLSRAKNSWRRMKELAAEKEKENEAKRPPWRAVSVSTLTKPDKSALLRAKLLDASRRLRAGKANVALQTDFVPTKLMKEVSFGVQKDLILLKDVGILTDGQYSKKKDGYEKYVLTYSMSQMTDSVPTVSRQTQTLLPKAYNKDLVNSYLPKSDEDDSDGISDVEKRLGDQIAKIRRLNFDESNQLRGSGSNSILAPTLASWHFDDDAVEMESERHFIPYTIESFKPWRSFVPFPFRLRGNALIGTQKIDWYALLQSIDDLIKESNHLVDKLEHIMVENQAHRRSVLGKLGKIPTFEPTKFIAPSEQWLPLIEQQEKQLQIFLSGNEAKNASPE</sequence>
<feature type="compositionally biased region" description="Low complexity" evidence="9">
    <location>
        <begin position="381"/>
        <end position="398"/>
    </location>
</feature>
<dbReference type="AlphaFoldDB" id="B4HIQ3"/>
<dbReference type="GO" id="GO:0003735">
    <property type="term" value="F:structural constituent of ribosome"/>
    <property type="evidence" value="ECO:0007669"/>
    <property type="project" value="InterPro"/>
</dbReference>
<organism evidence="11">
    <name type="scientific">Drosophila sechellia</name>
    <name type="common">Fruit fly</name>
    <dbReference type="NCBI Taxonomy" id="7238"/>
    <lineage>
        <taxon>Eukaryota</taxon>
        <taxon>Metazoa</taxon>
        <taxon>Ecdysozoa</taxon>
        <taxon>Arthropoda</taxon>
        <taxon>Hexapoda</taxon>
        <taxon>Insecta</taxon>
        <taxon>Pterygota</taxon>
        <taxon>Neoptera</taxon>
        <taxon>Endopterygota</taxon>
        <taxon>Diptera</taxon>
        <taxon>Brachycera</taxon>
        <taxon>Muscomorpha</taxon>
        <taxon>Ephydroidea</taxon>
        <taxon>Drosophilidae</taxon>
        <taxon>Drosophila</taxon>
        <taxon>Sophophora</taxon>
    </lineage>
</organism>
<dbReference type="InterPro" id="IPR010793">
    <property type="entry name" value="Ribosomal_mL37/mL65"/>
</dbReference>
<dbReference type="GO" id="GO:0006412">
    <property type="term" value="P:translation"/>
    <property type="evidence" value="ECO:0007669"/>
    <property type="project" value="InterPro"/>
</dbReference>
<comment type="similarity">
    <text evidence="6">Belongs to the mitochondrion-specific ribosomal protein mL37 family.</text>
</comment>
<feature type="region of interest" description="Disordered" evidence="9">
    <location>
        <begin position="380"/>
        <end position="426"/>
    </location>
</feature>
<evidence type="ECO:0000313" key="10">
    <source>
        <dbReference type="EMBL" id="EDW42700.1"/>
    </source>
</evidence>
<gene>
    <name evidence="10" type="primary">Dsec\GM26149</name>
    <name evidence="10" type="ORF">Dsec_GM26149</name>
</gene>